<feature type="compositionally biased region" description="Low complexity" evidence="1">
    <location>
        <begin position="214"/>
        <end position="226"/>
    </location>
</feature>
<dbReference type="Proteomes" id="UP001218188">
    <property type="component" value="Unassembled WGS sequence"/>
</dbReference>
<reference evidence="2" key="1">
    <citation type="submission" date="2023-03" db="EMBL/GenBank/DDBJ databases">
        <title>Massive genome expansion in bonnet fungi (Mycena s.s.) driven by repeated elements and novel gene families across ecological guilds.</title>
        <authorList>
            <consortium name="Lawrence Berkeley National Laboratory"/>
            <person name="Harder C.B."/>
            <person name="Miyauchi S."/>
            <person name="Viragh M."/>
            <person name="Kuo A."/>
            <person name="Thoen E."/>
            <person name="Andreopoulos B."/>
            <person name="Lu D."/>
            <person name="Skrede I."/>
            <person name="Drula E."/>
            <person name="Henrissat B."/>
            <person name="Morin E."/>
            <person name="Kohler A."/>
            <person name="Barry K."/>
            <person name="LaButti K."/>
            <person name="Morin E."/>
            <person name="Salamov A."/>
            <person name="Lipzen A."/>
            <person name="Mereny Z."/>
            <person name="Hegedus B."/>
            <person name="Baldrian P."/>
            <person name="Stursova M."/>
            <person name="Weitz H."/>
            <person name="Taylor A."/>
            <person name="Grigoriev I.V."/>
            <person name="Nagy L.G."/>
            <person name="Martin F."/>
            <person name="Kauserud H."/>
        </authorList>
    </citation>
    <scope>NUCLEOTIDE SEQUENCE</scope>
    <source>
        <strain evidence="2">CBHHK200</strain>
    </source>
</reference>
<dbReference type="AlphaFoldDB" id="A0AAD6SNW8"/>
<evidence type="ECO:0000256" key="1">
    <source>
        <dbReference type="SAM" id="MobiDB-lite"/>
    </source>
</evidence>
<accession>A0AAD6SNW8</accession>
<evidence type="ECO:0000313" key="2">
    <source>
        <dbReference type="EMBL" id="KAJ7031034.1"/>
    </source>
</evidence>
<comment type="caution">
    <text evidence="2">The sequence shown here is derived from an EMBL/GenBank/DDBJ whole genome shotgun (WGS) entry which is preliminary data.</text>
</comment>
<protein>
    <submittedName>
        <fullName evidence="2">Uncharacterized protein</fullName>
    </submittedName>
</protein>
<keyword evidence="3" id="KW-1185">Reference proteome</keyword>
<sequence length="333" mass="36645">MCHDTNGVKDVVGALQGRIQNKEIQGTRFESPKGAELGSTTIAQANGKECTAEEQYEVIFPNRRFGKFAKYVENETERLWATLQLKLLVDLAKFIVRCLLNCNSTRLSVGGSTTNYPARDGTSASASSLRDAMSGTADRCAMSWIFGLRTVGGSTCRLSSNDAFEKVLLSSSKFFTFIGSTRNRVSENEFAGVKRKPAQLRQCKQSRRSAGWGSTASPRSTSTTPTRDVRSRARSVAPTAAITPPELFPDAENPEMPSPESMRKNIHLKEGHIRLRASFAARGNWLERRSHILVIPSRCATFWSTNAGDVGLGPETRRRESYGAMSHVFDLAP</sequence>
<organism evidence="2 3">
    <name type="scientific">Mycena alexandri</name>
    <dbReference type="NCBI Taxonomy" id="1745969"/>
    <lineage>
        <taxon>Eukaryota</taxon>
        <taxon>Fungi</taxon>
        <taxon>Dikarya</taxon>
        <taxon>Basidiomycota</taxon>
        <taxon>Agaricomycotina</taxon>
        <taxon>Agaricomycetes</taxon>
        <taxon>Agaricomycetidae</taxon>
        <taxon>Agaricales</taxon>
        <taxon>Marasmiineae</taxon>
        <taxon>Mycenaceae</taxon>
        <taxon>Mycena</taxon>
    </lineage>
</organism>
<dbReference type="EMBL" id="JARJCM010000085">
    <property type="protein sequence ID" value="KAJ7031034.1"/>
    <property type="molecule type" value="Genomic_DNA"/>
</dbReference>
<proteinExistence type="predicted"/>
<gene>
    <name evidence="2" type="ORF">C8F04DRAFT_1186311</name>
</gene>
<feature type="region of interest" description="Disordered" evidence="1">
    <location>
        <begin position="189"/>
        <end position="259"/>
    </location>
</feature>
<name>A0AAD6SNW8_9AGAR</name>
<evidence type="ECO:0000313" key="3">
    <source>
        <dbReference type="Proteomes" id="UP001218188"/>
    </source>
</evidence>